<evidence type="ECO:0000313" key="1">
    <source>
        <dbReference type="EMBL" id="KXA91113.1"/>
    </source>
</evidence>
<protein>
    <submittedName>
        <fullName evidence="1">Uncharacterized protein</fullName>
    </submittedName>
</protein>
<dbReference type="AlphaFoldDB" id="A0A133UA86"/>
<dbReference type="EMBL" id="LHXM01000035">
    <property type="protein sequence ID" value="KXA91113.1"/>
    <property type="molecule type" value="Genomic_DNA"/>
</dbReference>
<evidence type="ECO:0000313" key="2">
    <source>
        <dbReference type="Proteomes" id="UP000070195"/>
    </source>
</evidence>
<gene>
    <name evidence="1" type="ORF">AKJ63_01885</name>
</gene>
<reference evidence="1 2" key="1">
    <citation type="journal article" date="2016" name="Sci. Rep.">
        <title>Metabolic traits of an uncultured archaeal lineage -MSBL1- from brine pools of the Red Sea.</title>
        <authorList>
            <person name="Mwirichia R."/>
            <person name="Alam I."/>
            <person name="Rashid M."/>
            <person name="Vinu M."/>
            <person name="Ba-Alawi W."/>
            <person name="Anthony Kamau A."/>
            <person name="Kamanda Ngugi D."/>
            <person name="Goker M."/>
            <person name="Klenk H.P."/>
            <person name="Bajic V."/>
            <person name="Stingl U."/>
        </authorList>
    </citation>
    <scope>NUCLEOTIDE SEQUENCE [LARGE SCALE GENOMIC DNA]</scope>
    <source>
        <strain evidence="1">SCGC-AAA259D18</strain>
    </source>
</reference>
<dbReference type="Proteomes" id="UP000070195">
    <property type="component" value="Unassembled WGS sequence"/>
</dbReference>
<name>A0A133UA86_9EURY</name>
<accession>A0A133UA86</accession>
<organism evidence="1 2">
    <name type="scientific">candidate division MSBL1 archaeon SCGC-AAA259D18</name>
    <dbReference type="NCBI Taxonomy" id="1698262"/>
    <lineage>
        <taxon>Archaea</taxon>
        <taxon>Methanobacteriati</taxon>
        <taxon>Methanobacteriota</taxon>
        <taxon>candidate division MSBL1</taxon>
    </lineage>
</organism>
<keyword evidence="2" id="KW-1185">Reference proteome</keyword>
<proteinExistence type="predicted"/>
<comment type="caution">
    <text evidence="1">The sequence shown here is derived from an EMBL/GenBank/DDBJ whole genome shotgun (WGS) entry which is preliminary data.</text>
</comment>
<sequence length="66" mass="7107">MVAGVVVVVLEGLDEVTDCFEPFCLGVIAEALQPVFQSFGPSFDVVSLSSNDDQIYVFPCLPAPER</sequence>